<keyword evidence="3" id="KW-1185">Reference proteome</keyword>
<gene>
    <name evidence="2" type="ORF">DSM104329_02465</name>
</gene>
<evidence type="ECO:0000259" key="1">
    <source>
        <dbReference type="Pfam" id="PF07883"/>
    </source>
</evidence>
<protein>
    <recommendedName>
        <fullName evidence="1">Cupin type-2 domain-containing protein</fullName>
    </recommendedName>
</protein>
<dbReference type="InterPro" id="IPR011051">
    <property type="entry name" value="RmlC_Cupin_sf"/>
</dbReference>
<dbReference type="Gene3D" id="2.60.120.10">
    <property type="entry name" value="Jelly Rolls"/>
    <property type="match status" value="1"/>
</dbReference>
<dbReference type="Proteomes" id="UP001162834">
    <property type="component" value="Chromosome"/>
</dbReference>
<dbReference type="KEGG" id="sbae:DSM104329_02465"/>
<reference evidence="2" key="1">
    <citation type="journal article" date="2022" name="Int. J. Syst. Evol. Microbiol.">
        <title>Pseudomonas aegrilactucae sp. nov. and Pseudomonas morbosilactucae sp. nov., pathogens causing bacterial rot of lettuce in Japan.</title>
        <authorList>
            <person name="Sawada H."/>
            <person name="Fujikawa T."/>
            <person name="Satou M."/>
        </authorList>
    </citation>
    <scope>NUCLEOTIDE SEQUENCE</scope>
    <source>
        <strain evidence="2">0166_1</strain>
    </source>
</reference>
<dbReference type="SUPFAM" id="SSF51182">
    <property type="entry name" value="RmlC-like cupins"/>
    <property type="match status" value="1"/>
</dbReference>
<sequence>MSSRPAGGYSIAAREDALDFMAQYPGYGEQRWYSDALGTEQVSFSWRRMLPGTGGRGSYGHRHPGQEEVFFVISGTVTFKVGDDVFEAGPQTAVRMTGEEFYSVHNDTDAEAQLLIFSTRDAAAGTEKHDGFWP</sequence>
<dbReference type="InterPro" id="IPR013096">
    <property type="entry name" value="Cupin_2"/>
</dbReference>
<dbReference type="Pfam" id="PF07883">
    <property type="entry name" value="Cupin_2"/>
    <property type="match status" value="1"/>
</dbReference>
<evidence type="ECO:0000313" key="2">
    <source>
        <dbReference type="EMBL" id="UGS36067.1"/>
    </source>
</evidence>
<dbReference type="AlphaFoldDB" id="A0A9E6XY93"/>
<accession>A0A9E6XY93</accession>
<dbReference type="InterPro" id="IPR014710">
    <property type="entry name" value="RmlC-like_jellyroll"/>
</dbReference>
<proteinExistence type="predicted"/>
<name>A0A9E6XY93_9ACTN</name>
<evidence type="ECO:0000313" key="3">
    <source>
        <dbReference type="Proteomes" id="UP001162834"/>
    </source>
</evidence>
<dbReference type="EMBL" id="CP087164">
    <property type="protein sequence ID" value="UGS36067.1"/>
    <property type="molecule type" value="Genomic_DNA"/>
</dbReference>
<dbReference type="RefSeq" id="WP_259315746.1">
    <property type="nucleotide sequence ID" value="NZ_CP087164.1"/>
</dbReference>
<organism evidence="2 3">
    <name type="scientific">Capillimicrobium parvum</name>
    <dbReference type="NCBI Taxonomy" id="2884022"/>
    <lineage>
        <taxon>Bacteria</taxon>
        <taxon>Bacillati</taxon>
        <taxon>Actinomycetota</taxon>
        <taxon>Thermoleophilia</taxon>
        <taxon>Solirubrobacterales</taxon>
        <taxon>Capillimicrobiaceae</taxon>
        <taxon>Capillimicrobium</taxon>
    </lineage>
</organism>
<feature type="domain" description="Cupin type-2" evidence="1">
    <location>
        <begin position="54"/>
        <end position="116"/>
    </location>
</feature>